<dbReference type="EMBL" id="SRLO01000695">
    <property type="protein sequence ID" value="TNN48486.1"/>
    <property type="molecule type" value="Genomic_DNA"/>
</dbReference>
<dbReference type="Proteomes" id="UP000314294">
    <property type="component" value="Unassembled WGS sequence"/>
</dbReference>
<gene>
    <name evidence="2" type="ORF">EYF80_041317</name>
</gene>
<dbReference type="AlphaFoldDB" id="A0A4Z2G4I0"/>
<accession>A0A4Z2G4I0</accession>
<evidence type="ECO:0000313" key="3">
    <source>
        <dbReference type="Proteomes" id="UP000314294"/>
    </source>
</evidence>
<name>A0A4Z2G4I0_9TELE</name>
<evidence type="ECO:0000256" key="1">
    <source>
        <dbReference type="SAM" id="MobiDB-lite"/>
    </source>
</evidence>
<proteinExistence type="predicted"/>
<reference evidence="2 3" key="1">
    <citation type="submission" date="2019-03" db="EMBL/GenBank/DDBJ databases">
        <title>First draft genome of Liparis tanakae, snailfish: a comprehensive survey of snailfish specific genes.</title>
        <authorList>
            <person name="Kim W."/>
            <person name="Song I."/>
            <person name="Jeong J.-H."/>
            <person name="Kim D."/>
            <person name="Kim S."/>
            <person name="Ryu S."/>
            <person name="Song J.Y."/>
            <person name="Lee S.K."/>
        </authorList>
    </citation>
    <scope>NUCLEOTIDE SEQUENCE [LARGE SCALE GENOMIC DNA]</scope>
    <source>
        <tissue evidence="2">Muscle</tissue>
    </source>
</reference>
<sequence length="86" mass="9042">MFTEAVDLVETGTEDKGSKDTGFPHAGSNHLKRCGCAYITVANPGVRVLPRAEGVRQGVVGPLLLLLGSRRLAAGMRLLLVLTLVG</sequence>
<organism evidence="2 3">
    <name type="scientific">Liparis tanakae</name>
    <name type="common">Tanaka's snailfish</name>
    <dbReference type="NCBI Taxonomy" id="230148"/>
    <lineage>
        <taxon>Eukaryota</taxon>
        <taxon>Metazoa</taxon>
        <taxon>Chordata</taxon>
        <taxon>Craniata</taxon>
        <taxon>Vertebrata</taxon>
        <taxon>Euteleostomi</taxon>
        <taxon>Actinopterygii</taxon>
        <taxon>Neopterygii</taxon>
        <taxon>Teleostei</taxon>
        <taxon>Neoteleostei</taxon>
        <taxon>Acanthomorphata</taxon>
        <taxon>Eupercaria</taxon>
        <taxon>Perciformes</taxon>
        <taxon>Cottioidei</taxon>
        <taxon>Cottales</taxon>
        <taxon>Liparidae</taxon>
        <taxon>Liparis</taxon>
    </lineage>
</organism>
<comment type="caution">
    <text evidence="2">The sequence shown here is derived from an EMBL/GenBank/DDBJ whole genome shotgun (WGS) entry which is preliminary data.</text>
</comment>
<keyword evidence="3" id="KW-1185">Reference proteome</keyword>
<protein>
    <submittedName>
        <fullName evidence="2">Uncharacterized protein</fullName>
    </submittedName>
</protein>
<feature type="region of interest" description="Disordered" evidence="1">
    <location>
        <begin position="1"/>
        <end position="24"/>
    </location>
</feature>
<evidence type="ECO:0000313" key="2">
    <source>
        <dbReference type="EMBL" id="TNN48486.1"/>
    </source>
</evidence>